<evidence type="ECO:0000313" key="3">
    <source>
        <dbReference type="RGD" id="1311264"/>
    </source>
</evidence>
<protein>
    <submittedName>
        <fullName evidence="1">LTV1 homolog (S. cerevisiae), isoform CRA_b</fullName>
    </submittedName>
</protein>
<dbReference type="RGD" id="1311264">
    <property type="gene designation" value="Ltv1"/>
</dbReference>
<dbReference type="Proteomes" id="UP000234681">
    <property type="component" value="Chromosome 1"/>
</dbReference>
<sequence length="72" mass="7912">MGLLSGLDVQIRHICSPFTCLLNIPLAVELPTLAALPDYFVASQKEKALYREEESCVFSPGPPEPERPLGSR</sequence>
<organism evidence="1 2">
    <name type="scientific">Rattus norvegicus</name>
    <name type="common">Rat</name>
    <dbReference type="NCBI Taxonomy" id="10116"/>
    <lineage>
        <taxon>Eukaryota</taxon>
        <taxon>Metazoa</taxon>
        <taxon>Chordata</taxon>
        <taxon>Craniata</taxon>
        <taxon>Vertebrata</taxon>
        <taxon>Euteleostomi</taxon>
        <taxon>Mammalia</taxon>
        <taxon>Eutheria</taxon>
        <taxon>Euarchontoglires</taxon>
        <taxon>Glires</taxon>
        <taxon>Rodentia</taxon>
        <taxon>Myomorpha</taxon>
        <taxon>Muroidea</taxon>
        <taxon>Muridae</taxon>
        <taxon>Murinae</taxon>
        <taxon>Rattus</taxon>
    </lineage>
</organism>
<name>A6JP56_RAT</name>
<dbReference type="AlphaFoldDB" id="A6JP56"/>
<evidence type="ECO:0000313" key="1">
    <source>
        <dbReference type="EMBL" id="EDL93728.1"/>
    </source>
</evidence>
<dbReference type="EMBL" id="CH473994">
    <property type="protein sequence ID" value="EDL93728.1"/>
    <property type="molecule type" value="Genomic_DNA"/>
</dbReference>
<proteinExistence type="predicted"/>
<reference evidence="2" key="1">
    <citation type="submission" date="2005-09" db="EMBL/GenBank/DDBJ databases">
        <authorList>
            <person name="Mural R.J."/>
            <person name="Li P.W."/>
            <person name="Adams M.D."/>
            <person name="Amanatides P.G."/>
            <person name="Baden-Tillson H."/>
            <person name="Barnstead M."/>
            <person name="Chin S.H."/>
            <person name="Dew I."/>
            <person name="Evans C.A."/>
            <person name="Ferriera S."/>
            <person name="Flanigan M."/>
            <person name="Fosler C."/>
            <person name="Glodek A."/>
            <person name="Gu Z."/>
            <person name="Holt R.A."/>
            <person name="Jennings D."/>
            <person name="Kraft C.L."/>
            <person name="Lu F."/>
            <person name="Nguyen T."/>
            <person name="Nusskern D.R."/>
            <person name="Pfannkoch C.M."/>
            <person name="Sitter C."/>
            <person name="Sutton G.G."/>
            <person name="Venter J.C."/>
            <person name="Wang Z."/>
            <person name="Woodage T."/>
            <person name="Zheng X.H."/>
            <person name="Zhong F."/>
        </authorList>
    </citation>
    <scope>NUCLEOTIDE SEQUENCE [LARGE SCALE GENOMIC DNA]</scope>
    <source>
        <strain>BN</strain>
        <strain evidence="2">Sprague-Dawley</strain>
    </source>
</reference>
<gene>
    <name evidence="1 3" type="primary">Ltv1</name>
    <name evidence="1" type="ORF">rCG_57312</name>
</gene>
<evidence type="ECO:0000313" key="2">
    <source>
        <dbReference type="Proteomes" id="UP000234681"/>
    </source>
</evidence>
<accession>A6JP56</accession>